<dbReference type="PROSITE" id="PS50011">
    <property type="entry name" value="PROTEIN_KINASE_DOM"/>
    <property type="match status" value="1"/>
</dbReference>
<keyword evidence="7" id="KW-0677">Repeat</keyword>
<evidence type="ECO:0000256" key="8">
    <source>
        <dbReference type="ARBA" id="ARBA00022741"/>
    </source>
</evidence>
<dbReference type="Pfam" id="PF07714">
    <property type="entry name" value="PK_Tyr_Ser-Thr"/>
    <property type="match status" value="1"/>
</dbReference>
<name>A0A8C6USD7_9GOBI</name>
<evidence type="ECO:0000256" key="12">
    <source>
        <dbReference type="ARBA" id="ARBA00048329"/>
    </source>
</evidence>
<dbReference type="SUPFAM" id="SSF56112">
    <property type="entry name" value="Protein kinase-like (PK-like)"/>
    <property type="match status" value="1"/>
</dbReference>
<feature type="region of interest" description="Disordered" evidence="21">
    <location>
        <begin position="788"/>
        <end position="864"/>
    </location>
</feature>
<evidence type="ECO:0000256" key="3">
    <source>
        <dbReference type="ARBA" id="ARBA00022443"/>
    </source>
</evidence>
<keyword evidence="5" id="KW-0597">Phosphoprotein</keyword>
<dbReference type="SMART" id="SM00220">
    <property type="entry name" value="S_TKc"/>
    <property type="match status" value="1"/>
</dbReference>
<sequence>MDVSQAASPNGKERPGGGGTGEHGWTEPPTARSWAHSAPLCPTRSLWTAAYDYEASGEDELSLRRGDVVEVLSKDAAISGDEGWWTGKVNHRVGIFPSNYVTYQPAIYRIPATTTPERVPGSPVQIPFSELVLEEIIGVGGFGKVYRGTWKDQEVAVKAARQDPDEDITATAASVKQEAKLFSMLQHPTIIKLEGVCLEEPNLCLVMEYARGGTLNRVLTGRRIPPHILVNWAVQIARGMHFLHEGAVVPIIHRDLKSSNILLLEKIENDDIGRKTLKITDFGLAREWHKTTKMSAAGTYSWMAPEVIKSSLFSKGSDVWSYGVLLWELLTGEVPYRGIDGLAVAYGVAVNKLTLPIPSTCPEPFAKLMEECWDQDPHVRPSFSCILEQLSAIEEAVMATMPQDSFHIMQDDWRVEIQEMFDELRTKEKELRSREEELTRAALQQKSQEELLKRREQQLAEREINVLERELNILILQLNKDKPNVKKRKGKFKRSRLKLKDGNRISLPSVTKDESNRTWGRSSLFRPEEFDDVKKGIKKKGRTWGPSSVQTKERPNATERVRPLSDGSNPWSTSLVKCQKNVPLAALFAEQAGLGKDEMFALEFPDSSNKPKQLKFPNQVYIDLPLWRDEQQPSPSGQNGAGDTSAGPASPSGPLESPEDPYTSTSSASTTPQHTPTNSLKRAAARRKTDGVLYGCGSLLASVVLGYDLREALKNSAAAEESEPQKEEKKKKEGLFQRATRFRRSTSPPNNRPRKDEAMSSHNTAPNLISMSAITECNSTKCLLQSEAEVPQTSPAKEESTTANFDSQLSKQSPAVSANGQSNKPTVKQQSTAPPEKKQDKEKNGGTDVAPSGGEGGPKPRPASLRALLRGRNKSYSLGHYTGEKAAQNLSMVLSSEVSVGCSLLDMDTEGQKRDCTVPLCRIQSSPGRPSVFELEKGFLS</sequence>
<comment type="cofactor">
    <cofactor evidence="1">
        <name>Mg(2+)</name>
        <dbReference type="ChEBI" id="CHEBI:18420"/>
    </cofactor>
</comment>
<feature type="compositionally biased region" description="Polar residues" evidence="21">
    <location>
        <begin position="791"/>
        <end position="833"/>
    </location>
</feature>
<dbReference type="PRINTS" id="PR00452">
    <property type="entry name" value="SH3DOMAIN"/>
</dbReference>
<feature type="region of interest" description="Disordered" evidence="21">
    <location>
        <begin position="629"/>
        <end position="684"/>
    </location>
</feature>
<dbReference type="PANTHER" id="PTHR44329">
    <property type="entry name" value="SERINE/THREONINE-PROTEIN KINASE TNNI3K-RELATED"/>
    <property type="match status" value="1"/>
</dbReference>
<dbReference type="GO" id="GO:0005524">
    <property type="term" value="F:ATP binding"/>
    <property type="evidence" value="ECO:0007669"/>
    <property type="project" value="UniProtKB-UniRule"/>
</dbReference>
<dbReference type="Gene3D" id="2.30.30.40">
    <property type="entry name" value="SH3 Domains"/>
    <property type="match status" value="1"/>
</dbReference>
<evidence type="ECO:0000256" key="11">
    <source>
        <dbReference type="ARBA" id="ARBA00047559"/>
    </source>
</evidence>
<feature type="region of interest" description="Disordered" evidence="21">
    <location>
        <begin position="716"/>
        <end position="762"/>
    </location>
</feature>
<keyword evidence="25" id="KW-1185">Reference proteome</keyword>
<evidence type="ECO:0000259" key="23">
    <source>
        <dbReference type="PROSITE" id="PS50011"/>
    </source>
</evidence>
<keyword evidence="6 15" id="KW-0808">Transferase</keyword>
<feature type="compositionally biased region" description="Basic and acidic residues" evidence="21">
    <location>
        <begin position="551"/>
        <end position="563"/>
    </location>
</feature>
<evidence type="ECO:0000256" key="16">
    <source>
        <dbReference type="PIRSR" id="PIRSR000556-1"/>
    </source>
</evidence>
<dbReference type="PROSITE" id="PS00108">
    <property type="entry name" value="PROTEIN_KINASE_ST"/>
    <property type="match status" value="1"/>
</dbReference>
<feature type="region of interest" description="Disordered" evidence="21">
    <location>
        <begin position="1"/>
        <end position="37"/>
    </location>
</feature>
<comment type="similarity">
    <text evidence="2 15">Belongs to the protein kinase superfamily. STE Ser/Thr protein kinase family. MAP kinase kinase kinase subfamily.</text>
</comment>
<feature type="compositionally biased region" description="Basic and acidic residues" evidence="21">
    <location>
        <begin position="723"/>
        <end position="735"/>
    </location>
</feature>
<dbReference type="CDD" id="cd12059">
    <property type="entry name" value="SH3_MLK1-3"/>
    <property type="match status" value="1"/>
</dbReference>
<dbReference type="InterPro" id="IPR000719">
    <property type="entry name" value="Prot_kinase_dom"/>
</dbReference>
<evidence type="ECO:0000313" key="25">
    <source>
        <dbReference type="Proteomes" id="UP000694523"/>
    </source>
</evidence>
<feature type="binding site" evidence="17">
    <location>
        <begin position="137"/>
        <end position="145"/>
    </location>
    <ligand>
        <name>ATP</name>
        <dbReference type="ChEBI" id="CHEBI:30616"/>
    </ligand>
</feature>
<feature type="compositionally biased region" description="Polar residues" evidence="21">
    <location>
        <begin position="632"/>
        <end position="642"/>
    </location>
</feature>
<dbReference type="FunFam" id="1.10.510.10:FF:000076">
    <property type="entry name" value="Mitogen-activated protein kinase kinase kinase"/>
    <property type="match status" value="1"/>
</dbReference>
<feature type="coiled-coil region" evidence="20">
    <location>
        <begin position="417"/>
        <end position="477"/>
    </location>
</feature>
<evidence type="ECO:0000256" key="13">
    <source>
        <dbReference type="ARBA" id="ARBA00053407"/>
    </source>
</evidence>
<evidence type="ECO:0000256" key="18">
    <source>
        <dbReference type="PROSITE-ProRule" id="PRU00192"/>
    </source>
</evidence>
<dbReference type="Proteomes" id="UP000694523">
    <property type="component" value="Unplaced"/>
</dbReference>
<evidence type="ECO:0000256" key="10">
    <source>
        <dbReference type="ARBA" id="ARBA00022840"/>
    </source>
</evidence>
<evidence type="ECO:0000256" key="15">
    <source>
        <dbReference type="PIRNR" id="PIRNR000556"/>
    </source>
</evidence>
<dbReference type="InterPro" id="IPR011009">
    <property type="entry name" value="Kinase-like_dom_sf"/>
</dbReference>
<feature type="domain" description="Protein kinase" evidence="23">
    <location>
        <begin position="131"/>
        <end position="393"/>
    </location>
</feature>
<dbReference type="SUPFAM" id="SSF50044">
    <property type="entry name" value="SH3-domain"/>
    <property type="match status" value="1"/>
</dbReference>
<dbReference type="PROSITE" id="PS00107">
    <property type="entry name" value="PROTEIN_KINASE_ATP"/>
    <property type="match status" value="1"/>
</dbReference>
<dbReference type="InterPro" id="IPR035779">
    <property type="entry name" value="MLK1-3_SH3"/>
</dbReference>
<evidence type="ECO:0000256" key="2">
    <source>
        <dbReference type="ARBA" id="ARBA00006529"/>
    </source>
</evidence>
<proteinExistence type="inferred from homology"/>
<dbReference type="PANTHER" id="PTHR44329:SF30">
    <property type="entry name" value="MITOGEN-ACTIVATED PROTEIN KINASE KINASE KINASE 21"/>
    <property type="match status" value="1"/>
</dbReference>
<reference evidence="24" key="1">
    <citation type="submission" date="2025-08" db="UniProtKB">
        <authorList>
            <consortium name="Ensembl"/>
        </authorList>
    </citation>
    <scope>IDENTIFICATION</scope>
</reference>
<feature type="compositionally biased region" description="Basic and acidic residues" evidence="21">
    <location>
        <begin position="835"/>
        <end position="845"/>
    </location>
</feature>
<protein>
    <recommendedName>
        <fullName evidence="15">Mitogen-activated protein kinase kinase kinase</fullName>
        <ecNumber evidence="15">2.7.11.25</ecNumber>
    </recommendedName>
</protein>
<feature type="region of interest" description="Disordered" evidence="21">
    <location>
        <begin position="538"/>
        <end position="570"/>
    </location>
</feature>
<dbReference type="Ensembl" id="ENSNMLT00000045086.1">
    <property type="protein sequence ID" value="ENSNMLP00000040539.1"/>
    <property type="gene ID" value="ENSNMLG00000024896.1"/>
</dbReference>
<keyword evidence="9 15" id="KW-0418">Kinase</keyword>
<keyword evidence="10 15" id="KW-0067">ATP-binding</keyword>
<dbReference type="InterPro" id="IPR008271">
    <property type="entry name" value="Ser/Thr_kinase_AS"/>
</dbReference>
<dbReference type="InterPro" id="IPR016231">
    <property type="entry name" value="MLK1-4"/>
</dbReference>
<evidence type="ECO:0000256" key="14">
    <source>
        <dbReference type="ARBA" id="ARBA00065138"/>
    </source>
</evidence>
<dbReference type="PIRSF" id="PIRSF000556">
    <property type="entry name" value="MAPKKK9_11"/>
    <property type="match status" value="1"/>
</dbReference>
<evidence type="ECO:0000259" key="22">
    <source>
        <dbReference type="PROSITE" id="PS50002"/>
    </source>
</evidence>
<comment type="function">
    <text evidence="13">Negative regulator of TLR4 signaling. Does not activate JNK1/MAPK8 pathway, p38/MAPK14, nor ERK2/MAPK1 pathways.</text>
</comment>
<evidence type="ECO:0000256" key="21">
    <source>
        <dbReference type="SAM" id="MobiDB-lite"/>
    </source>
</evidence>
<organism evidence="24 25">
    <name type="scientific">Neogobius melanostomus</name>
    <name type="common">round goby</name>
    <dbReference type="NCBI Taxonomy" id="47308"/>
    <lineage>
        <taxon>Eukaryota</taxon>
        <taxon>Metazoa</taxon>
        <taxon>Chordata</taxon>
        <taxon>Craniata</taxon>
        <taxon>Vertebrata</taxon>
        <taxon>Euteleostomi</taxon>
        <taxon>Actinopterygii</taxon>
        <taxon>Neopterygii</taxon>
        <taxon>Teleostei</taxon>
        <taxon>Neoteleostei</taxon>
        <taxon>Acanthomorphata</taxon>
        <taxon>Gobiaria</taxon>
        <taxon>Gobiiformes</taxon>
        <taxon>Gobioidei</taxon>
        <taxon>Gobiidae</taxon>
        <taxon>Benthophilinae</taxon>
        <taxon>Neogobiini</taxon>
        <taxon>Neogobius</taxon>
    </lineage>
</organism>
<comment type="activity regulation">
    <text evidence="15">Homodimerization via the leucine zipper domains is required for autophosphorylation.</text>
</comment>
<dbReference type="Pfam" id="PF00018">
    <property type="entry name" value="SH3_1"/>
    <property type="match status" value="1"/>
</dbReference>
<dbReference type="InterPro" id="IPR051681">
    <property type="entry name" value="Ser/Thr_Kinases-Pseudokinases"/>
</dbReference>
<keyword evidence="20" id="KW-0175">Coiled coil</keyword>
<feature type="binding site" evidence="17 19">
    <location>
        <position position="158"/>
    </location>
    <ligand>
        <name>ATP</name>
        <dbReference type="ChEBI" id="CHEBI:30616"/>
    </ligand>
</feature>
<accession>A0A8C6USD7</accession>
<reference evidence="24" key="2">
    <citation type="submission" date="2025-09" db="UniProtKB">
        <authorList>
            <consortium name="Ensembl"/>
        </authorList>
    </citation>
    <scope>IDENTIFICATION</scope>
</reference>
<evidence type="ECO:0000256" key="20">
    <source>
        <dbReference type="SAM" id="Coils"/>
    </source>
</evidence>
<evidence type="ECO:0000313" key="24">
    <source>
        <dbReference type="Ensembl" id="ENSNMLP00000040539.1"/>
    </source>
</evidence>
<dbReference type="FunFam" id="2.30.30.40:FF:000169">
    <property type="entry name" value="Mitogen-activated protein kinase kinase kinase"/>
    <property type="match status" value="1"/>
</dbReference>
<dbReference type="PROSITE" id="PS50002">
    <property type="entry name" value="SH3"/>
    <property type="match status" value="1"/>
</dbReference>
<evidence type="ECO:0000256" key="5">
    <source>
        <dbReference type="ARBA" id="ARBA00022553"/>
    </source>
</evidence>
<evidence type="ECO:0000256" key="19">
    <source>
        <dbReference type="PROSITE-ProRule" id="PRU10141"/>
    </source>
</evidence>
<evidence type="ECO:0000256" key="9">
    <source>
        <dbReference type="ARBA" id="ARBA00022777"/>
    </source>
</evidence>
<dbReference type="AlphaFoldDB" id="A0A8C6USD7"/>
<comment type="catalytic activity">
    <reaction evidence="11 15">
        <text>L-threonyl-[protein] + ATP = O-phospho-L-threonyl-[protein] + ADP + H(+)</text>
        <dbReference type="Rhea" id="RHEA:46608"/>
        <dbReference type="Rhea" id="RHEA-COMP:11060"/>
        <dbReference type="Rhea" id="RHEA-COMP:11605"/>
        <dbReference type="ChEBI" id="CHEBI:15378"/>
        <dbReference type="ChEBI" id="CHEBI:30013"/>
        <dbReference type="ChEBI" id="CHEBI:30616"/>
        <dbReference type="ChEBI" id="CHEBI:61977"/>
        <dbReference type="ChEBI" id="CHEBI:456216"/>
        <dbReference type="EC" id="2.7.11.25"/>
    </reaction>
</comment>
<dbReference type="SMART" id="SM00326">
    <property type="entry name" value="SH3"/>
    <property type="match status" value="1"/>
</dbReference>
<keyword evidence="3 18" id="KW-0728">SH3 domain</keyword>
<evidence type="ECO:0000256" key="4">
    <source>
        <dbReference type="ARBA" id="ARBA00022527"/>
    </source>
</evidence>
<evidence type="ECO:0000256" key="17">
    <source>
        <dbReference type="PIRSR" id="PIRSR000556-2"/>
    </source>
</evidence>
<evidence type="ECO:0000256" key="7">
    <source>
        <dbReference type="ARBA" id="ARBA00022737"/>
    </source>
</evidence>
<comment type="catalytic activity">
    <reaction evidence="12">
        <text>L-seryl-[protein] + ATP = O-phospho-L-seryl-[protein] + ADP + H(+)</text>
        <dbReference type="Rhea" id="RHEA:17989"/>
        <dbReference type="Rhea" id="RHEA-COMP:9863"/>
        <dbReference type="Rhea" id="RHEA-COMP:11604"/>
        <dbReference type="ChEBI" id="CHEBI:15378"/>
        <dbReference type="ChEBI" id="CHEBI:29999"/>
        <dbReference type="ChEBI" id="CHEBI:30616"/>
        <dbReference type="ChEBI" id="CHEBI:83421"/>
        <dbReference type="ChEBI" id="CHEBI:456216"/>
        <dbReference type="EC" id="2.7.11.25"/>
    </reaction>
</comment>
<dbReference type="PRINTS" id="PR00109">
    <property type="entry name" value="TYRKINASE"/>
</dbReference>
<evidence type="ECO:0000256" key="6">
    <source>
        <dbReference type="ARBA" id="ARBA00022679"/>
    </source>
</evidence>
<evidence type="ECO:0000256" key="1">
    <source>
        <dbReference type="ARBA" id="ARBA00001946"/>
    </source>
</evidence>
<keyword evidence="8 15" id="KW-0547">Nucleotide-binding</keyword>
<dbReference type="Gene3D" id="3.30.200.20">
    <property type="entry name" value="Phosphorylase Kinase, domain 1"/>
    <property type="match status" value="1"/>
</dbReference>
<dbReference type="InterPro" id="IPR001452">
    <property type="entry name" value="SH3_domain"/>
</dbReference>
<dbReference type="GO" id="GO:0004706">
    <property type="term" value="F:JUN kinase kinase kinase activity"/>
    <property type="evidence" value="ECO:0007669"/>
    <property type="project" value="TreeGrafter"/>
</dbReference>
<comment type="subunit">
    <text evidence="14">Homodimer. Interacts with TLR4.</text>
</comment>
<dbReference type="InterPro" id="IPR036028">
    <property type="entry name" value="SH3-like_dom_sf"/>
</dbReference>
<keyword evidence="4 15" id="KW-0723">Serine/threonine-protein kinase</keyword>
<dbReference type="InterPro" id="IPR017441">
    <property type="entry name" value="Protein_kinase_ATP_BS"/>
</dbReference>
<feature type="active site" description="Proton acceptor" evidence="16">
    <location>
        <position position="255"/>
    </location>
</feature>
<dbReference type="InterPro" id="IPR001245">
    <property type="entry name" value="Ser-Thr/Tyr_kinase_cat_dom"/>
</dbReference>
<dbReference type="EC" id="2.7.11.25" evidence="15"/>
<feature type="domain" description="SH3" evidence="22">
    <location>
        <begin position="42"/>
        <end position="106"/>
    </location>
</feature>
<dbReference type="FunFam" id="3.30.200.20:FF:000085">
    <property type="entry name" value="Mitogen-activated protein kinase kinase kinase"/>
    <property type="match status" value="1"/>
</dbReference>
<dbReference type="Gene3D" id="1.10.510.10">
    <property type="entry name" value="Transferase(Phosphotransferase) domain 1"/>
    <property type="match status" value="1"/>
</dbReference>